<keyword evidence="2" id="KW-0732">Signal</keyword>
<reference evidence="5" key="1">
    <citation type="submission" date="2019-10" db="EMBL/GenBank/DDBJ databases">
        <authorList>
            <person name="Zhang R."/>
            <person name="Pan Y."/>
            <person name="Wang J."/>
            <person name="Ma R."/>
            <person name="Yu S."/>
        </authorList>
    </citation>
    <scope>NUCLEOTIDE SEQUENCE</scope>
    <source>
        <strain evidence="5">LA-IB0</strain>
        <tissue evidence="5">Leaf</tissue>
    </source>
</reference>
<feature type="chain" id="PRO_5044715364" description="F-box domain-containing protein" evidence="2">
    <location>
        <begin position="28"/>
        <end position="471"/>
    </location>
</feature>
<dbReference type="Pfam" id="PF00646">
    <property type="entry name" value="F-box"/>
    <property type="match status" value="1"/>
</dbReference>
<feature type="signal peptide" evidence="2">
    <location>
        <begin position="1"/>
        <end position="27"/>
    </location>
</feature>
<dbReference type="Pfam" id="PF08268">
    <property type="entry name" value="FBA_3"/>
    <property type="match status" value="1"/>
</dbReference>
<dbReference type="SUPFAM" id="SSF81383">
    <property type="entry name" value="F-box domain"/>
    <property type="match status" value="1"/>
</dbReference>
<name>A0AAV6WHS3_9LAMI</name>
<feature type="domain" description="F-box" evidence="3">
    <location>
        <begin position="110"/>
        <end position="169"/>
    </location>
</feature>
<dbReference type="InterPro" id="IPR001810">
    <property type="entry name" value="F-box_dom"/>
</dbReference>
<dbReference type="PROSITE" id="PS50181">
    <property type="entry name" value="FBOX"/>
    <property type="match status" value="1"/>
</dbReference>
<evidence type="ECO:0000256" key="2">
    <source>
        <dbReference type="SAM" id="SignalP"/>
    </source>
</evidence>
<dbReference type="Proteomes" id="UP000826271">
    <property type="component" value="Unassembled WGS sequence"/>
</dbReference>
<protein>
    <recommendedName>
        <fullName evidence="3">F-box domain-containing protein</fullName>
    </recommendedName>
</protein>
<dbReference type="PANTHER" id="PTHR31672">
    <property type="entry name" value="BNACNNG10540D PROTEIN"/>
    <property type="match status" value="1"/>
</dbReference>
<dbReference type="NCBIfam" id="TIGR01640">
    <property type="entry name" value="F_box_assoc_1"/>
    <property type="match status" value="1"/>
</dbReference>
<proteinExistence type="predicted"/>
<dbReference type="InterPro" id="IPR011043">
    <property type="entry name" value="Gal_Oxase/kelch_b-propeller"/>
</dbReference>
<accession>A0AAV6WHS3</accession>
<gene>
    <name evidence="4" type="ORF">BUALT_Bualt17G0088300</name>
    <name evidence="5" type="ORF">BUALT_Bualt17G0088500</name>
</gene>
<evidence type="ECO:0000313" key="4">
    <source>
        <dbReference type="EMBL" id="KAG8366518.1"/>
    </source>
</evidence>
<dbReference type="AlphaFoldDB" id="A0AAV6WHS3"/>
<evidence type="ECO:0000313" key="5">
    <source>
        <dbReference type="EMBL" id="KAG8366520.1"/>
    </source>
</evidence>
<evidence type="ECO:0000256" key="1">
    <source>
        <dbReference type="SAM" id="MobiDB-lite"/>
    </source>
</evidence>
<dbReference type="EMBL" id="WHWC01000017">
    <property type="protein sequence ID" value="KAG8366518.1"/>
    <property type="molecule type" value="Genomic_DNA"/>
</dbReference>
<comment type="caution">
    <text evidence="5">The sequence shown here is derived from an EMBL/GenBank/DDBJ whole genome shotgun (WGS) entry which is preliminary data.</text>
</comment>
<organism evidence="5 6">
    <name type="scientific">Buddleja alternifolia</name>
    <dbReference type="NCBI Taxonomy" id="168488"/>
    <lineage>
        <taxon>Eukaryota</taxon>
        <taxon>Viridiplantae</taxon>
        <taxon>Streptophyta</taxon>
        <taxon>Embryophyta</taxon>
        <taxon>Tracheophyta</taxon>
        <taxon>Spermatophyta</taxon>
        <taxon>Magnoliopsida</taxon>
        <taxon>eudicotyledons</taxon>
        <taxon>Gunneridae</taxon>
        <taxon>Pentapetalae</taxon>
        <taxon>asterids</taxon>
        <taxon>lamiids</taxon>
        <taxon>Lamiales</taxon>
        <taxon>Scrophulariaceae</taxon>
        <taxon>Buddlejeae</taxon>
        <taxon>Buddleja</taxon>
    </lineage>
</organism>
<dbReference type="EMBL" id="WHWC01000017">
    <property type="protein sequence ID" value="KAG8366520.1"/>
    <property type="molecule type" value="Genomic_DNA"/>
</dbReference>
<dbReference type="InterPro" id="IPR050796">
    <property type="entry name" value="SCF_F-box_component"/>
</dbReference>
<dbReference type="InterPro" id="IPR013187">
    <property type="entry name" value="F-box-assoc_dom_typ3"/>
</dbReference>
<dbReference type="PANTHER" id="PTHR31672:SF13">
    <property type="entry name" value="F-BOX PROTEIN CPR30-LIKE"/>
    <property type="match status" value="1"/>
</dbReference>
<evidence type="ECO:0000313" key="6">
    <source>
        <dbReference type="Proteomes" id="UP000826271"/>
    </source>
</evidence>
<feature type="compositionally biased region" description="Polar residues" evidence="1">
    <location>
        <begin position="84"/>
        <end position="93"/>
    </location>
</feature>
<dbReference type="Gene3D" id="1.20.1280.50">
    <property type="match status" value="1"/>
</dbReference>
<dbReference type="SUPFAM" id="SSF50965">
    <property type="entry name" value="Galactose oxidase, central domain"/>
    <property type="match status" value="1"/>
</dbReference>
<dbReference type="SMART" id="SM00256">
    <property type="entry name" value="FBOX"/>
    <property type="match status" value="1"/>
</dbReference>
<evidence type="ECO:0000259" key="3">
    <source>
        <dbReference type="PROSITE" id="PS50181"/>
    </source>
</evidence>
<dbReference type="InterPro" id="IPR017451">
    <property type="entry name" value="F-box-assoc_interact_dom"/>
</dbReference>
<keyword evidence="6" id="KW-1185">Reference proteome</keyword>
<dbReference type="InterPro" id="IPR036047">
    <property type="entry name" value="F-box-like_dom_sf"/>
</dbReference>
<dbReference type="CDD" id="cd22157">
    <property type="entry name" value="F-box_AtFBW1-like"/>
    <property type="match status" value="1"/>
</dbReference>
<feature type="region of interest" description="Disordered" evidence="1">
    <location>
        <begin position="68"/>
        <end position="97"/>
    </location>
</feature>
<sequence>MEKSSIISIFLFALLFLHSGMPTLLKAQGAGLECLKNEDCNKNNCNNPQCICTCGDKMAANGGVEPSNIPPCSSNPRNLKMGTEGNSSNSPTPHESKKIKLTHHFQTHITEETPNFPEEIIVEILARLPIKSLLKFRCVSKSWLSVISSPQFIKFHLKLCIKDATFSKYRIMFTVSYPHFGLKQCSINSLMFKPSSDVFDVNYPKESPHRAVWVVGSCNGLICIAINEKQLFLWNPATRVSTKLPTVNVKLNPGFYNLYGFGYDECADDYKVLGIFVEYGIGREFKSIVKMYSLKSNSWKRIGNFQGGVPLDDSGQFASGKLHFSMTSGFSHDSRWDIASIDLNTEVYGIVEQPNYGEGHFDFTLGVLGGCVCVISNYGNICADLWVLKEYGVKESWTKMVTISDNNGSARCLFSGPLLMIPDGKILLLLGMHLVVYNPKDNSLRRPEMRNLSTFLMADIYVESLVSPAAG</sequence>